<evidence type="ECO:0000256" key="6">
    <source>
        <dbReference type="ARBA" id="ARBA00023170"/>
    </source>
</evidence>
<keyword evidence="12" id="KW-1185">Reference proteome</keyword>
<dbReference type="Pfam" id="PF00001">
    <property type="entry name" value="7tm_1"/>
    <property type="match status" value="1"/>
</dbReference>
<feature type="transmembrane region" description="Helical" evidence="9">
    <location>
        <begin position="202"/>
        <end position="226"/>
    </location>
</feature>
<comment type="caution">
    <text evidence="11">The sequence shown here is derived from an EMBL/GenBank/DDBJ whole genome shotgun (WGS) entry which is preliminary data.</text>
</comment>
<dbReference type="AlphaFoldDB" id="A0A8S3UXD6"/>
<evidence type="ECO:0000256" key="5">
    <source>
        <dbReference type="ARBA" id="ARBA00023136"/>
    </source>
</evidence>
<dbReference type="InterPro" id="IPR000276">
    <property type="entry name" value="GPCR_Rhodpsn"/>
</dbReference>
<sequence length="508" mass="58241">MNENISAISKDIQHRAYMLYWNEQQTEYLTPNTILLSIFLLIGVPGNLAVIFVYQFRLSKKTNGRYFIVPLACVDTVALLISGAYNITQNTRHVLFPGFGVCKVLKYLSYITISTSLYLLGVIAIQRYLKICRPFKKQMNLKWRRRSVMICVLASVVLYIPLLLYYGPVEIRNPYFNVTGCQCSQLPGSQTKLKWLKIFQGFWFIVSCGDVILITILYILITKVIIKNARKMKHVERKDRSDPKIQIIMQPSSGANKPETATPNTEGLGMPTKSSQQNAAFKISLMFMTISIVGFLAFLPSWTLIVIETNHPLFWKNLSSVSFHVCLVLRRMYMVNHLCNPFIYGVFDTAFRVEVKKLFEQPQTCPNREVVVKESLEQTQTCPNREVVVKESLEQTQTCLNIEVVVKESLEQTQTCLNREVVVKESLEQTQTCANREVVVKESLEQTQTSLNREVVVKESLEQTQTCLNREVVVKESLEQTQTCLNREIVVKESLIFRTNKSGRLIVL</sequence>
<evidence type="ECO:0000256" key="9">
    <source>
        <dbReference type="SAM" id="Phobius"/>
    </source>
</evidence>
<dbReference type="GO" id="GO:0004930">
    <property type="term" value="F:G protein-coupled receptor activity"/>
    <property type="evidence" value="ECO:0007669"/>
    <property type="project" value="UniProtKB-KW"/>
</dbReference>
<evidence type="ECO:0000313" key="11">
    <source>
        <dbReference type="EMBL" id="CAG2250231.1"/>
    </source>
</evidence>
<dbReference type="GO" id="GO:0016020">
    <property type="term" value="C:membrane"/>
    <property type="evidence" value="ECO:0007669"/>
    <property type="project" value="UniProtKB-SubCell"/>
</dbReference>
<dbReference type="EMBL" id="CAJPWZ010003046">
    <property type="protein sequence ID" value="CAG2250231.1"/>
    <property type="molecule type" value="Genomic_DNA"/>
</dbReference>
<evidence type="ECO:0000313" key="12">
    <source>
        <dbReference type="Proteomes" id="UP000683360"/>
    </source>
</evidence>
<dbReference type="PANTHER" id="PTHR24238">
    <property type="entry name" value="G-PROTEIN COUPLED RECEPTOR"/>
    <property type="match status" value="1"/>
</dbReference>
<dbReference type="CDD" id="cd00637">
    <property type="entry name" value="7tm_classA_rhodopsin-like"/>
    <property type="match status" value="1"/>
</dbReference>
<evidence type="ECO:0000256" key="3">
    <source>
        <dbReference type="ARBA" id="ARBA00022989"/>
    </source>
</evidence>
<feature type="transmembrane region" description="Helical" evidence="9">
    <location>
        <begin position="34"/>
        <end position="54"/>
    </location>
</feature>
<evidence type="ECO:0000256" key="4">
    <source>
        <dbReference type="ARBA" id="ARBA00023040"/>
    </source>
</evidence>
<keyword evidence="6" id="KW-0675">Receptor</keyword>
<feature type="region of interest" description="Disordered" evidence="8">
    <location>
        <begin position="252"/>
        <end position="272"/>
    </location>
</feature>
<dbReference type="PRINTS" id="PR00237">
    <property type="entry name" value="GPCRRHODOPSN"/>
</dbReference>
<dbReference type="Proteomes" id="UP000683360">
    <property type="component" value="Unassembled WGS sequence"/>
</dbReference>
<dbReference type="PROSITE" id="PS50262">
    <property type="entry name" value="G_PROTEIN_RECEP_F1_2"/>
    <property type="match status" value="1"/>
</dbReference>
<name>A0A8S3UXD6_MYTED</name>
<feature type="compositionally biased region" description="Polar residues" evidence="8">
    <location>
        <begin position="252"/>
        <end position="265"/>
    </location>
</feature>
<keyword evidence="3 9" id="KW-1133">Transmembrane helix</keyword>
<feature type="transmembrane region" description="Helical" evidence="9">
    <location>
        <begin position="283"/>
        <end position="307"/>
    </location>
</feature>
<gene>
    <name evidence="11" type="ORF">MEDL_61971</name>
</gene>
<dbReference type="OrthoDB" id="6052219at2759"/>
<proteinExistence type="predicted"/>
<protein>
    <submittedName>
        <fullName evidence="11">CCKAR</fullName>
    </submittedName>
</protein>
<reference evidence="11" key="1">
    <citation type="submission" date="2021-03" db="EMBL/GenBank/DDBJ databases">
        <authorList>
            <person name="Bekaert M."/>
        </authorList>
    </citation>
    <scope>NUCLEOTIDE SEQUENCE</scope>
</reference>
<feature type="transmembrane region" description="Helical" evidence="9">
    <location>
        <begin position="107"/>
        <end position="126"/>
    </location>
</feature>
<keyword evidence="5 9" id="KW-0472">Membrane</keyword>
<evidence type="ECO:0000256" key="1">
    <source>
        <dbReference type="ARBA" id="ARBA00004141"/>
    </source>
</evidence>
<keyword evidence="2 9" id="KW-0812">Transmembrane</keyword>
<dbReference type="PANTHER" id="PTHR24238:SF47">
    <property type="entry name" value="ECDYSTEROIDS_DOPAMINE RECEPTOR-RELATED"/>
    <property type="match status" value="1"/>
</dbReference>
<dbReference type="Gene3D" id="1.20.1070.10">
    <property type="entry name" value="Rhodopsin 7-helix transmembrane proteins"/>
    <property type="match status" value="1"/>
</dbReference>
<evidence type="ECO:0000256" key="2">
    <source>
        <dbReference type="ARBA" id="ARBA00022692"/>
    </source>
</evidence>
<dbReference type="SUPFAM" id="SSF81321">
    <property type="entry name" value="Family A G protein-coupled receptor-like"/>
    <property type="match status" value="1"/>
</dbReference>
<evidence type="ECO:0000259" key="10">
    <source>
        <dbReference type="PROSITE" id="PS50262"/>
    </source>
</evidence>
<accession>A0A8S3UXD6</accession>
<keyword evidence="7" id="KW-0807">Transducer</keyword>
<feature type="transmembrane region" description="Helical" evidence="9">
    <location>
        <begin position="147"/>
        <end position="166"/>
    </location>
</feature>
<keyword evidence="4" id="KW-0297">G-protein coupled receptor</keyword>
<feature type="transmembrane region" description="Helical" evidence="9">
    <location>
        <begin position="66"/>
        <end position="87"/>
    </location>
</feature>
<evidence type="ECO:0000256" key="8">
    <source>
        <dbReference type="SAM" id="MobiDB-lite"/>
    </source>
</evidence>
<evidence type="ECO:0000256" key="7">
    <source>
        <dbReference type="ARBA" id="ARBA00023224"/>
    </source>
</evidence>
<comment type="subcellular location">
    <subcellularLocation>
        <location evidence="1">Membrane</location>
        <topology evidence="1">Multi-pass membrane protein</topology>
    </subcellularLocation>
</comment>
<dbReference type="InterPro" id="IPR017452">
    <property type="entry name" value="GPCR_Rhodpsn_7TM"/>
</dbReference>
<organism evidence="11 12">
    <name type="scientific">Mytilus edulis</name>
    <name type="common">Blue mussel</name>
    <dbReference type="NCBI Taxonomy" id="6550"/>
    <lineage>
        <taxon>Eukaryota</taxon>
        <taxon>Metazoa</taxon>
        <taxon>Spiralia</taxon>
        <taxon>Lophotrochozoa</taxon>
        <taxon>Mollusca</taxon>
        <taxon>Bivalvia</taxon>
        <taxon>Autobranchia</taxon>
        <taxon>Pteriomorphia</taxon>
        <taxon>Mytilida</taxon>
        <taxon>Mytiloidea</taxon>
        <taxon>Mytilidae</taxon>
        <taxon>Mytilinae</taxon>
        <taxon>Mytilus</taxon>
    </lineage>
</organism>
<feature type="domain" description="G-protein coupled receptors family 1 profile" evidence="10">
    <location>
        <begin position="46"/>
        <end position="344"/>
    </location>
</feature>